<protein>
    <submittedName>
        <fullName evidence="1">DUF3703 domain-containing protein</fullName>
    </submittedName>
</protein>
<proteinExistence type="predicted"/>
<reference evidence="1 2" key="1">
    <citation type="submission" date="2019-07" db="EMBL/GenBank/DDBJ databases">
        <title>Gramella aestuarii sp. nov., isolated from a tidal flat, and emended description of Gramella echinicola.</title>
        <authorList>
            <person name="Liu L."/>
        </authorList>
    </citation>
    <scope>NUCLEOTIDE SEQUENCE [LARGE SCALE GENOMIC DNA]</scope>
    <source>
        <strain evidence="1 2">BS12</strain>
    </source>
</reference>
<accession>A0A7K1LMI7</accession>
<dbReference type="AlphaFoldDB" id="A0A7K1LMI7"/>
<sequence length="126" mass="14272">MNLRMPEMLREHYKKEMLGYQLSLIGGDLASAWTHLERSHILGHEYPFEHTCSHWQMLKFGVKNRDLREVLGQLPRLLVGGIKSFSGVIPRGNTGGANVSALKPMPVPAELKLILDNSKKYPHVRS</sequence>
<evidence type="ECO:0000313" key="1">
    <source>
        <dbReference type="EMBL" id="MUP42034.1"/>
    </source>
</evidence>
<gene>
    <name evidence="1" type="ORF">FLP08_05575</name>
</gene>
<dbReference type="InterPro" id="IPR022172">
    <property type="entry name" value="DUF3703"/>
</dbReference>
<evidence type="ECO:0000313" key="2">
    <source>
        <dbReference type="Proteomes" id="UP000460416"/>
    </source>
</evidence>
<comment type="caution">
    <text evidence="1">The sequence shown here is derived from an EMBL/GenBank/DDBJ whole genome shotgun (WGS) entry which is preliminary data.</text>
</comment>
<organism evidence="1 2">
    <name type="scientific">Christiangramia aestuarii</name>
    <dbReference type="NCBI Taxonomy" id="1028746"/>
    <lineage>
        <taxon>Bacteria</taxon>
        <taxon>Pseudomonadati</taxon>
        <taxon>Bacteroidota</taxon>
        <taxon>Flavobacteriia</taxon>
        <taxon>Flavobacteriales</taxon>
        <taxon>Flavobacteriaceae</taxon>
        <taxon>Christiangramia</taxon>
    </lineage>
</organism>
<dbReference type="Proteomes" id="UP000460416">
    <property type="component" value="Unassembled WGS sequence"/>
</dbReference>
<name>A0A7K1LMI7_9FLAO</name>
<dbReference type="Pfam" id="PF12487">
    <property type="entry name" value="DUF3703"/>
    <property type="match status" value="1"/>
</dbReference>
<keyword evidence="2" id="KW-1185">Reference proteome</keyword>
<dbReference type="RefSeq" id="WP_156274879.1">
    <property type="nucleotide sequence ID" value="NZ_BAABGI010000001.1"/>
</dbReference>
<dbReference type="EMBL" id="VJVW01000002">
    <property type="protein sequence ID" value="MUP42034.1"/>
    <property type="molecule type" value="Genomic_DNA"/>
</dbReference>
<dbReference type="OrthoDB" id="9799416at2"/>